<dbReference type="OrthoDB" id="2016337at2759"/>
<feature type="non-terminal residue" evidence="1">
    <location>
        <position position="1"/>
    </location>
</feature>
<dbReference type="Proteomes" id="UP000257109">
    <property type="component" value="Unassembled WGS sequence"/>
</dbReference>
<evidence type="ECO:0008006" key="3">
    <source>
        <dbReference type="Google" id="ProtNLM"/>
    </source>
</evidence>
<protein>
    <recommendedName>
        <fullName evidence="3">Integrase catalytic domain-containing protein</fullName>
    </recommendedName>
</protein>
<dbReference type="SUPFAM" id="SSF53098">
    <property type="entry name" value="Ribonuclease H-like"/>
    <property type="match status" value="1"/>
</dbReference>
<dbReference type="InterPro" id="IPR036397">
    <property type="entry name" value="RNaseH_sf"/>
</dbReference>
<dbReference type="InterPro" id="IPR012337">
    <property type="entry name" value="RNaseH-like_sf"/>
</dbReference>
<organism evidence="1 2">
    <name type="scientific">Mucuna pruriens</name>
    <name type="common">Velvet bean</name>
    <name type="synonym">Dolichos pruriens</name>
    <dbReference type="NCBI Taxonomy" id="157652"/>
    <lineage>
        <taxon>Eukaryota</taxon>
        <taxon>Viridiplantae</taxon>
        <taxon>Streptophyta</taxon>
        <taxon>Embryophyta</taxon>
        <taxon>Tracheophyta</taxon>
        <taxon>Spermatophyta</taxon>
        <taxon>Magnoliopsida</taxon>
        <taxon>eudicotyledons</taxon>
        <taxon>Gunneridae</taxon>
        <taxon>Pentapetalae</taxon>
        <taxon>rosids</taxon>
        <taxon>fabids</taxon>
        <taxon>Fabales</taxon>
        <taxon>Fabaceae</taxon>
        <taxon>Papilionoideae</taxon>
        <taxon>50 kb inversion clade</taxon>
        <taxon>NPAAA clade</taxon>
        <taxon>indigoferoid/millettioid clade</taxon>
        <taxon>Phaseoleae</taxon>
        <taxon>Mucuna</taxon>
    </lineage>
</organism>
<dbReference type="EMBL" id="QJKJ01017541">
    <property type="protein sequence ID" value="RDX58399.1"/>
    <property type="molecule type" value="Genomic_DNA"/>
</dbReference>
<name>A0A371E0T9_MUCPR</name>
<dbReference type="GO" id="GO:0003676">
    <property type="term" value="F:nucleic acid binding"/>
    <property type="evidence" value="ECO:0007669"/>
    <property type="project" value="InterPro"/>
</dbReference>
<dbReference type="PANTHER" id="PTHR48475:SF1">
    <property type="entry name" value="RNASE H TYPE-1 DOMAIN-CONTAINING PROTEIN"/>
    <property type="match status" value="1"/>
</dbReference>
<dbReference type="PANTHER" id="PTHR48475">
    <property type="entry name" value="RIBONUCLEASE H"/>
    <property type="match status" value="1"/>
</dbReference>
<reference evidence="1" key="1">
    <citation type="submission" date="2018-05" db="EMBL/GenBank/DDBJ databases">
        <title>Draft genome of Mucuna pruriens seed.</title>
        <authorList>
            <person name="Nnadi N.E."/>
            <person name="Vos R."/>
            <person name="Hasami M.H."/>
            <person name="Devisetty U.K."/>
            <person name="Aguiy J.C."/>
        </authorList>
    </citation>
    <scope>NUCLEOTIDE SEQUENCE [LARGE SCALE GENOMIC DNA]</scope>
    <source>
        <strain evidence="1">JCA_2017</strain>
    </source>
</reference>
<dbReference type="STRING" id="157652.A0A371E0T9"/>
<sequence>MDVDYCNHVKRCLKCQVYANNIHVSPSTLHNLTTSWPFSMLRLDMIGPIEPKASNGHRFILMAIDYFTKWVEAASYASMTRNVVIRHHNFTPYRTKMNEVMEAVNKNIKKMVQKMVVTYKDWHKMLPYSLHGYRTSIQTSTRATPYSLVYGMEAIFLVEVEIPSLRVSMEAELGDANWAQACFDQLNLIEEKEVGSPMSWITLSKENE</sequence>
<evidence type="ECO:0000313" key="1">
    <source>
        <dbReference type="EMBL" id="RDX58399.1"/>
    </source>
</evidence>
<accession>A0A371E0T9</accession>
<dbReference type="Gene3D" id="3.30.420.10">
    <property type="entry name" value="Ribonuclease H-like superfamily/Ribonuclease H"/>
    <property type="match status" value="2"/>
</dbReference>
<evidence type="ECO:0000313" key="2">
    <source>
        <dbReference type="Proteomes" id="UP000257109"/>
    </source>
</evidence>
<dbReference type="AlphaFoldDB" id="A0A371E0T9"/>
<gene>
    <name evidence="1" type="ORF">CR513_62287</name>
</gene>
<keyword evidence="2" id="KW-1185">Reference proteome</keyword>
<comment type="caution">
    <text evidence="1">The sequence shown here is derived from an EMBL/GenBank/DDBJ whole genome shotgun (WGS) entry which is preliminary data.</text>
</comment>
<proteinExistence type="predicted"/>